<dbReference type="AlphaFoldDB" id="A0A0H2ZNH3"/>
<keyword evidence="2" id="KW-1185">Reference proteome</keyword>
<evidence type="ECO:0000313" key="2">
    <source>
        <dbReference type="Proteomes" id="UP000001452"/>
    </source>
</evidence>
<dbReference type="EMBL" id="CP000410">
    <property type="protein sequence ID" value="ABJ54128.1"/>
    <property type="molecule type" value="Genomic_DNA"/>
</dbReference>
<evidence type="ECO:0000313" key="1">
    <source>
        <dbReference type="EMBL" id="ABJ54128.1"/>
    </source>
</evidence>
<proteinExistence type="predicted"/>
<protein>
    <submittedName>
        <fullName evidence="1">Uncharacterized protein</fullName>
    </submittedName>
</protein>
<gene>
    <name evidence="1" type="ordered locus">SPD_1604</name>
</gene>
<dbReference type="HOGENOM" id="CLU_219821_0_0_9"/>
<name>A0A0H2ZNH3_STRP2</name>
<dbReference type="PaxDb" id="373153-SPD_1604"/>
<dbReference type="Proteomes" id="UP000001452">
    <property type="component" value="Chromosome"/>
</dbReference>
<accession>A0A0H2ZNH3</accession>
<dbReference type="KEGG" id="spd:SPD_1604"/>
<organism evidence="1 2">
    <name type="scientific">Streptococcus pneumoniae serotype 2 (strain D39 / NCTC 7466)</name>
    <dbReference type="NCBI Taxonomy" id="373153"/>
    <lineage>
        <taxon>Bacteria</taxon>
        <taxon>Bacillati</taxon>
        <taxon>Bacillota</taxon>
        <taxon>Bacilli</taxon>
        <taxon>Lactobacillales</taxon>
        <taxon>Streptococcaceae</taxon>
        <taxon>Streptococcus</taxon>
    </lineage>
</organism>
<reference evidence="1 2" key="1">
    <citation type="journal article" date="2007" name="J. Bacteriol.">
        <title>Genome sequence of Avery's virulent serotype 2 strain D39 of Streptococcus pneumoniae and comparison with that of unencapsulated laboratory strain R6.</title>
        <authorList>
            <person name="Lanie J.A."/>
            <person name="Ng W.L."/>
            <person name="Kazmierczak K.M."/>
            <person name="Andrzejewski T.M."/>
            <person name="Davidsen T.M."/>
            <person name="Wayne K.J."/>
            <person name="Tettelin H."/>
            <person name="Glass J.I."/>
            <person name="Winkler M.E."/>
        </authorList>
    </citation>
    <scope>NUCLEOTIDE SEQUENCE [LARGE SCALE GENOMIC DNA]</scope>
    <source>
        <strain evidence="2">D39 / NCTC 7466</strain>
    </source>
</reference>
<sequence>MKRFSKSIKVYRDEHLFINVSGRGGKDLAAIADYLEAKK</sequence>